<keyword evidence="3" id="KW-1185">Reference proteome</keyword>
<evidence type="ECO:0000313" key="2">
    <source>
        <dbReference type="EMBL" id="KAJ0214758.1"/>
    </source>
</evidence>
<dbReference type="Proteomes" id="UP000235145">
    <property type="component" value="Unassembled WGS sequence"/>
</dbReference>
<gene>
    <name evidence="2" type="ORF">LSAT_V11C400181160</name>
</gene>
<evidence type="ECO:0000256" key="1">
    <source>
        <dbReference type="SAM" id="MobiDB-lite"/>
    </source>
</evidence>
<evidence type="ECO:0000313" key="3">
    <source>
        <dbReference type="Proteomes" id="UP000235145"/>
    </source>
</evidence>
<feature type="compositionally biased region" description="Basic residues" evidence="1">
    <location>
        <begin position="78"/>
        <end position="88"/>
    </location>
</feature>
<dbReference type="AlphaFoldDB" id="A0A9R1W0H4"/>
<name>A0A9R1W0H4_LACSA</name>
<reference evidence="2 3" key="1">
    <citation type="journal article" date="2017" name="Nat. Commun.">
        <title>Genome assembly with in vitro proximity ligation data and whole-genome triplication in lettuce.</title>
        <authorList>
            <person name="Reyes-Chin-Wo S."/>
            <person name="Wang Z."/>
            <person name="Yang X."/>
            <person name="Kozik A."/>
            <person name="Arikit S."/>
            <person name="Song C."/>
            <person name="Xia L."/>
            <person name="Froenicke L."/>
            <person name="Lavelle D.O."/>
            <person name="Truco M.J."/>
            <person name="Xia R."/>
            <person name="Zhu S."/>
            <person name="Xu C."/>
            <person name="Xu H."/>
            <person name="Xu X."/>
            <person name="Cox K."/>
            <person name="Korf I."/>
            <person name="Meyers B.C."/>
            <person name="Michelmore R.W."/>
        </authorList>
    </citation>
    <scope>NUCLEOTIDE SEQUENCE [LARGE SCALE GENOMIC DNA]</scope>
    <source>
        <strain evidence="3">cv. Salinas</strain>
        <tissue evidence="2">Seedlings</tissue>
    </source>
</reference>
<dbReference type="EMBL" id="NBSK02000004">
    <property type="protein sequence ID" value="KAJ0214758.1"/>
    <property type="molecule type" value="Genomic_DNA"/>
</dbReference>
<accession>A0A9R1W0H4</accession>
<organism evidence="2 3">
    <name type="scientific">Lactuca sativa</name>
    <name type="common">Garden lettuce</name>
    <dbReference type="NCBI Taxonomy" id="4236"/>
    <lineage>
        <taxon>Eukaryota</taxon>
        <taxon>Viridiplantae</taxon>
        <taxon>Streptophyta</taxon>
        <taxon>Embryophyta</taxon>
        <taxon>Tracheophyta</taxon>
        <taxon>Spermatophyta</taxon>
        <taxon>Magnoliopsida</taxon>
        <taxon>eudicotyledons</taxon>
        <taxon>Gunneridae</taxon>
        <taxon>Pentapetalae</taxon>
        <taxon>asterids</taxon>
        <taxon>campanulids</taxon>
        <taxon>Asterales</taxon>
        <taxon>Asteraceae</taxon>
        <taxon>Cichorioideae</taxon>
        <taxon>Cichorieae</taxon>
        <taxon>Lactucinae</taxon>
        <taxon>Lactuca</taxon>
    </lineage>
</organism>
<sequence>MLETMTPKLQKDFVFDEACGMIKNLRIIFQVQAKQERIERLNVFVGCKITEGSSMSARLVIRVGKISKKNTGNDTRKGKGKTTNKGKGKGMGQGKPPGTNPTPKPEPAVDSDCFHFNEKGHWKCNYPKYQDEVKKNKANQVDTPGRKNVIELKDGNMELHVGNETRVAVKSIRNIISSFQVVLIFF</sequence>
<comment type="caution">
    <text evidence="2">The sequence shown here is derived from an EMBL/GenBank/DDBJ whole genome shotgun (WGS) entry which is preliminary data.</text>
</comment>
<feature type="region of interest" description="Disordered" evidence="1">
    <location>
        <begin position="68"/>
        <end position="110"/>
    </location>
</feature>
<proteinExistence type="predicted"/>
<protein>
    <submittedName>
        <fullName evidence="2">Uncharacterized protein</fullName>
    </submittedName>
</protein>